<keyword evidence="4" id="KW-0732">Signal</keyword>
<evidence type="ECO:0000256" key="7">
    <source>
        <dbReference type="RuleBase" id="RU363079"/>
    </source>
</evidence>
<organism evidence="8">
    <name type="scientific">Favella ehrenbergii</name>
    <dbReference type="NCBI Taxonomy" id="182087"/>
    <lineage>
        <taxon>Eukaryota</taxon>
        <taxon>Sar</taxon>
        <taxon>Alveolata</taxon>
        <taxon>Ciliophora</taxon>
        <taxon>Intramacronucleata</taxon>
        <taxon>Spirotrichea</taxon>
        <taxon>Choreotrichia</taxon>
        <taxon>Tintinnida</taxon>
        <taxon>Xystonellidae</taxon>
        <taxon>Favella</taxon>
    </lineage>
</organism>
<evidence type="ECO:0000256" key="5">
    <source>
        <dbReference type="ARBA" id="ARBA00022989"/>
    </source>
</evidence>
<proteinExistence type="inferred from homology"/>
<keyword evidence="3 7" id="KW-0812">Transmembrane</keyword>
<gene>
    <name evidence="8" type="ORF">FEHR0123_LOCUS6617</name>
</gene>
<evidence type="ECO:0000256" key="2">
    <source>
        <dbReference type="ARBA" id="ARBA00005227"/>
    </source>
</evidence>
<comment type="caution">
    <text evidence="7">Lacks conserved residue(s) required for the propagation of feature annotation.</text>
</comment>
<evidence type="ECO:0000313" key="8">
    <source>
        <dbReference type="EMBL" id="CAE0311697.1"/>
    </source>
</evidence>
<dbReference type="InterPro" id="IPR004240">
    <property type="entry name" value="EMP70"/>
</dbReference>
<comment type="similarity">
    <text evidence="2 7">Belongs to the nonaspanin (TM9SF) (TC 9.A.2) family.</text>
</comment>
<accession>A0A7S3MLH1</accession>
<keyword evidence="5 7" id="KW-1133">Transmembrane helix</keyword>
<dbReference type="GO" id="GO:0072657">
    <property type="term" value="P:protein localization to membrane"/>
    <property type="evidence" value="ECO:0007669"/>
    <property type="project" value="TreeGrafter"/>
</dbReference>
<evidence type="ECO:0000256" key="3">
    <source>
        <dbReference type="ARBA" id="ARBA00022692"/>
    </source>
</evidence>
<dbReference type="GO" id="GO:0005737">
    <property type="term" value="C:cytoplasm"/>
    <property type="evidence" value="ECO:0007669"/>
    <property type="project" value="UniProtKB-ARBA"/>
</dbReference>
<keyword evidence="6 7" id="KW-0472">Membrane</keyword>
<name>A0A7S3MLH1_9SPIT</name>
<dbReference type="PANTHER" id="PTHR10766">
    <property type="entry name" value="TRANSMEMBRANE 9 SUPERFAMILY PROTEIN"/>
    <property type="match status" value="1"/>
</dbReference>
<comment type="subcellular location">
    <subcellularLocation>
        <location evidence="1">Membrane</location>
        <topology evidence="1">Multi-pass membrane protein</topology>
    </subcellularLocation>
</comment>
<dbReference type="PANTHER" id="PTHR10766:SF111">
    <property type="entry name" value="TRANSMEMBRANE 9 SUPERFAMILY MEMBER 2"/>
    <property type="match status" value="1"/>
</dbReference>
<feature type="transmembrane region" description="Helical" evidence="7">
    <location>
        <begin position="157"/>
        <end position="182"/>
    </location>
</feature>
<sequence>MAAIISAMVFPGYIFTTLSSADIIESLLGTAAAVPFSEGLWHYLLWWALDAPCATLGAYHGFKKPLGLEPEVGPIKRSIPPMPWYLTRPAIAGLYGPLIFATIAFEFNYLMDSLWRSYMIYAMFGILFISLMMMTVTIASLSIVVTYKLLCHQNYDWWWSSFSLGASGGLYMLAFSAVWMFLYEDMSFIGSDLVYFFTMAMISACFSFMCGSISVLSSYLFVERIYRSTSKGQFTKF</sequence>
<evidence type="ECO:0000256" key="6">
    <source>
        <dbReference type="ARBA" id="ARBA00023136"/>
    </source>
</evidence>
<evidence type="ECO:0000256" key="4">
    <source>
        <dbReference type="ARBA" id="ARBA00022729"/>
    </source>
</evidence>
<dbReference type="EMBL" id="HBIE01021716">
    <property type="protein sequence ID" value="CAE0311697.1"/>
    <property type="molecule type" value="Transcribed_RNA"/>
</dbReference>
<protein>
    <recommendedName>
        <fullName evidence="7">Transmembrane 9 superfamily member</fullName>
    </recommendedName>
</protein>
<feature type="transmembrane region" description="Helical" evidence="7">
    <location>
        <begin position="194"/>
        <end position="222"/>
    </location>
</feature>
<evidence type="ECO:0000256" key="1">
    <source>
        <dbReference type="ARBA" id="ARBA00004141"/>
    </source>
</evidence>
<dbReference type="Pfam" id="PF02990">
    <property type="entry name" value="EMP70"/>
    <property type="match status" value="1"/>
</dbReference>
<dbReference type="AlphaFoldDB" id="A0A7S3MLH1"/>
<feature type="transmembrane region" description="Helical" evidence="7">
    <location>
        <begin position="83"/>
        <end position="107"/>
    </location>
</feature>
<dbReference type="GO" id="GO:0016020">
    <property type="term" value="C:membrane"/>
    <property type="evidence" value="ECO:0007669"/>
    <property type="project" value="UniProtKB-SubCell"/>
</dbReference>
<reference evidence="8" key="1">
    <citation type="submission" date="2021-01" db="EMBL/GenBank/DDBJ databases">
        <authorList>
            <person name="Corre E."/>
            <person name="Pelletier E."/>
            <person name="Niang G."/>
            <person name="Scheremetjew M."/>
            <person name="Finn R."/>
            <person name="Kale V."/>
            <person name="Holt S."/>
            <person name="Cochrane G."/>
            <person name="Meng A."/>
            <person name="Brown T."/>
            <person name="Cohen L."/>
        </authorList>
    </citation>
    <scope>NUCLEOTIDE SEQUENCE</scope>
    <source>
        <strain evidence="8">Fehren 1</strain>
    </source>
</reference>
<feature type="transmembrane region" description="Helical" evidence="7">
    <location>
        <begin position="119"/>
        <end position="145"/>
    </location>
</feature>